<feature type="compositionally biased region" description="Polar residues" evidence="2">
    <location>
        <begin position="211"/>
        <end position="228"/>
    </location>
</feature>
<feature type="compositionally biased region" description="Polar residues" evidence="2">
    <location>
        <begin position="530"/>
        <end position="547"/>
    </location>
</feature>
<name>A0AAE0IMI8_9PEZI</name>
<dbReference type="Proteomes" id="UP001286456">
    <property type="component" value="Unassembled WGS sequence"/>
</dbReference>
<comment type="caution">
    <text evidence="3">The sequence shown here is derived from an EMBL/GenBank/DDBJ whole genome shotgun (WGS) entry which is preliminary data.</text>
</comment>
<reference evidence="3" key="2">
    <citation type="submission" date="2023-06" db="EMBL/GenBank/DDBJ databases">
        <authorList>
            <consortium name="Lawrence Berkeley National Laboratory"/>
            <person name="Haridas S."/>
            <person name="Hensen N."/>
            <person name="Bonometti L."/>
            <person name="Westerberg I."/>
            <person name="Brannstrom I.O."/>
            <person name="Guillou S."/>
            <person name="Cros-Aarteil S."/>
            <person name="Calhoun S."/>
            <person name="Kuo A."/>
            <person name="Mondo S."/>
            <person name="Pangilinan J."/>
            <person name="Riley R."/>
            <person name="Labutti K."/>
            <person name="Andreopoulos B."/>
            <person name="Lipzen A."/>
            <person name="Chen C."/>
            <person name="Yanf M."/>
            <person name="Daum C."/>
            <person name="Ng V."/>
            <person name="Clum A."/>
            <person name="Steindorff A."/>
            <person name="Ohm R."/>
            <person name="Martin F."/>
            <person name="Silar P."/>
            <person name="Natvig D."/>
            <person name="Lalanne C."/>
            <person name="Gautier V."/>
            <person name="Ament-Velasquez S.L."/>
            <person name="Kruys A."/>
            <person name="Hutchinson M.I."/>
            <person name="Powell A.J."/>
            <person name="Barry K."/>
            <person name="Miller A.N."/>
            <person name="Grigoriev I.V."/>
            <person name="Debuchy R."/>
            <person name="Gladieux P."/>
            <person name="Thoren M.H."/>
            <person name="Johannesson H."/>
        </authorList>
    </citation>
    <scope>NUCLEOTIDE SEQUENCE</scope>
    <source>
        <strain evidence="3">SMH4131-1</strain>
    </source>
</reference>
<keyword evidence="4" id="KW-1185">Reference proteome</keyword>
<feature type="region of interest" description="Disordered" evidence="2">
    <location>
        <begin position="475"/>
        <end position="649"/>
    </location>
</feature>
<dbReference type="EMBL" id="JAUEPO010000003">
    <property type="protein sequence ID" value="KAK3327660.1"/>
    <property type="molecule type" value="Genomic_DNA"/>
</dbReference>
<feature type="region of interest" description="Disordered" evidence="2">
    <location>
        <begin position="1"/>
        <end position="60"/>
    </location>
</feature>
<feature type="coiled-coil region" evidence="1">
    <location>
        <begin position="116"/>
        <end position="150"/>
    </location>
</feature>
<evidence type="ECO:0000256" key="2">
    <source>
        <dbReference type="SAM" id="MobiDB-lite"/>
    </source>
</evidence>
<reference evidence="3" key="1">
    <citation type="journal article" date="2023" name="Mol. Phylogenet. Evol.">
        <title>Genome-scale phylogeny and comparative genomics of the fungal order Sordariales.</title>
        <authorList>
            <person name="Hensen N."/>
            <person name="Bonometti L."/>
            <person name="Westerberg I."/>
            <person name="Brannstrom I.O."/>
            <person name="Guillou S."/>
            <person name="Cros-Aarteil S."/>
            <person name="Calhoun S."/>
            <person name="Haridas S."/>
            <person name="Kuo A."/>
            <person name="Mondo S."/>
            <person name="Pangilinan J."/>
            <person name="Riley R."/>
            <person name="LaButti K."/>
            <person name="Andreopoulos B."/>
            <person name="Lipzen A."/>
            <person name="Chen C."/>
            <person name="Yan M."/>
            <person name="Daum C."/>
            <person name="Ng V."/>
            <person name="Clum A."/>
            <person name="Steindorff A."/>
            <person name="Ohm R.A."/>
            <person name="Martin F."/>
            <person name="Silar P."/>
            <person name="Natvig D.O."/>
            <person name="Lalanne C."/>
            <person name="Gautier V."/>
            <person name="Ament-Velasquez S.L."/>
            <person name="Kruys A."/>
            <person name="Hutchinson M.I."/>
            <person name="Powell A.J."/>
            <person name="Barry K."/>
            <person name="Miller A.N."/>
            <person name="Grigoriev I.V."/>
            <person name="Debuchy R."/>
            <person name="Gladieux P."/>
            <person name="Hiltunen Thoren M."/>
            <person name="Johannesson H."/>
        </authorList>
    </citation>
    <scope>NUCLEOTIDE SEQUENCE</scope>
    <source>
        <strain evidence="3">SMH4131-1</strain>
    </source>
</reference>
<feature type="compositionally biased region" description="Polar residues" evidence="2">
    <location>
        <begin position="33"/>
        <end position="52"/>
    </location>
</feature>
<organism evidence="3 4">
    <name type="scientific">Cercophora scortea</name>
    <dbReference type="NCBI Taxonomy" id="314031"/>
    <lineage>
        <taxon>Eukaryota</taxon>
        <taxon>Fungi</taxon>
        <taxon>Dikarya</taxon>
        <taxon>Ascomycota</taxon>
        <taxon>Pezizomycotina</taxon>
        <taxon>Sordariomycetes</taxon>
        <taxon>Sordariomycetidae</taxon>
        <taxon>Sordariales</taxon>
        <taxon>Lasiosphaeriaceae</taxon>
        <taxon>Cercophora</taxon>
    </lineage>
</organism>
<dbReference type="AlphaFoldDB" id="A0AAE0IMI8"/>
<evidence type="ECO:0000313" key="3">
    <source>
        <dbReference type="EMBL" id="KAK3327660.1"/>
    </source>
</evidence>
<feature type="compositionally biased region" description="Polar residues" evidence="2">
    <location>
        <begin position="589"/>
        <end position="604"/>
    </location>
</feature>
<evidence type="ECO:0000313" key="4">
    <source>
        <dbReference type="Proteomes" id="UP001286456"/>
    </source>
</evidence>
<protein>
    <submittedName>
        <fullName evidence="3">Uncharacterized protein</fullName>
    </submittedName>
</protein>
<sequence length="688" mass="75019">MSDLSWLRGFQRSHTRAPIPTSDEGDHQPAGAATSSTSPEKAHQQQTQTSPTRLHHRVRPAAAVQRVSSLLNLNLSGGRETRSASFSGPIVETLQTVIMGRKDPLDPIPVMYNSSVLRLIEAYGNLSQRLQAMEQELSDLKTLRARELEQFREVSEDWMERETGYKAEIKRLEVVLAKESKDGVASVALARHGSLVDRSATKRFQARLKRLSNSQDGSNDEVATSKTAQKLDHSGGTACYKTIGAMPRALDSNLDVSISRLVEARERDERRWAREHRQRATRATTRSDFHEVRQPLKYTEEDYGLQRRLPGAVENHNNPDTAGQEIGIEKRTIKRATNSPPQHLEYIALAQGSGLHRDETFSVPGGFVTSPVRHAHQQNSSVPVILSQGANDDGLNRSNASNAVEHESTSTTRALPCSAAQRIDRGTSKPHYPLSKSGDVIDVFFATDSQAEVADGASRPPAGKQQRGRVYSFVEGQDEVLPVTSPVPSPGLRSRTRTPASGSPSHTDDSPGLWENLEFDTGSDIKEVSRQNSDTESDVSSTGNHDLTNGMRGRNGDLNRTAKYLCPSSAVKHTRDRADGDDAPDTGSPLLSSGRFNGKQSSNEDGPCSPSMGSPRPSGTPKAKDNKISSTRSGPATPRAPPAKRGAASRLTVLEPFSLRLWKTFGDHIRHGKITAEMSTGAGFRSCV</sequence>
<gene>
    <name evidence="3" type="ORF">B0T19DRAFT_460861</name>
</gene>
<feature type="region of interest" description="Disordered" evidence="2">
    <location>
        <begin position="211"/>
        <end position="234"/>
    </location>
</feature>
<evidence type="ECO:0000256" key="1">
    <source>
        <dbReference type="SAM" id="Coils"/>
    </source>
</evidence>
<accession>A0AAE0IMI8</accession>
<feature type="region of interest" description="Disordered" evidence="2">
    <location>
        <begin position="386"/>
        <end position="434"/>
    </location>
</feature>
<proteinExistence type="predicted"/>
<keyword evidence="1" id="KW-0175">Coiled coil</keyword>